<protein>
    <submittedName>
        <fullName evidence="1">Uncharacterized protein</fullName>
    </submittedName>
</protein>
<gene>
    <name evidence="1" type="ORF">E2562_032593</name>
</gene>
<comment type="caution">
    <text evidence="1">The sequence shown here is derived from an EMBL/GenBank/DDBJ whole genome shotgun (WGS) entry which is preliminary data.</text>
</comment>
<dbReference type="EMBL" id="SPHZ02000004">
    <property type="protein sequence ID" value="KAF0922349.1"/>
    <property type="molecule type" value="Genomic_DNA"/>
</dbReference>
<evidence type="ECO:0000313" key="2">
    <source>
        <dbReference type="Proteomes" id="UP000479710"/>
    </source>
</evidence>
<dbReference type="AlphaFoldDB" id="A0A6G1EC82"/>
<keyword evidence="2" id="KW-1185">Reference proteome</keyword>
<proteinExistence type="predicted"/>
<sequence>MAFSCRLELYELCNWEHVPLLSSSRSGDDNVSAECSGSDGGVAAKCSCGDRGVAAECSYGDGGIVQLRQQSMQAIAQRLGPPGSAPWLH</sequence>
<evidence type="ECO:0000313" key="1">
    <source>
        <dbReference type="EMBL" id="KAF0922349.1"/>
    </source>
</evidence>
<organism evidence="1 2">
    <name type="scientific">Oryza meyeriana var. granulata</name>
    <dbReference type="NCBI Taxonomy" id="110450"/>
    <lineage>
        <taxon>Eukaryota</taxon>
        <taxon>Viridiplantae</taxon>
        <taxon>Streptophyta</taxon>
        <taxon>Embryophyta</taxon>
        <taxon>Tracheophyta</taxon>
        <taxon>Spermatophyta</taxon>
        <taxon>Magnoliopsida</taxon>
        <taxon>Liliopsida</taxon>
        <taxon>Poales</taxon>
        <taxon>Poaceae</taxon>
        <taxon>BOP clade</taxon>
        <taxon>Oryzoideae</taxon>
        <taxon>Oryzeae</taxon>
        <taxon>Oryzinae</taxon>
        <taxon>Oryza</taxon>
        <taxon>Oryza meyeriana</taxon>
    </lineage>
</organism>
<dbReference type="Proteomes" id="UP000479710">
    <property type="component" value="Unassembled WGS sequence"/>
</dbReference>
<name>A0A6G1EC82_9ORYZ</name>
<reference evidence="1 2" key="1">
    <citation type="submission" date="2019-11" db="EMBL/GenBank/DDBJ databases">
        <title>Whole genome sequence of Oryza granulata.</title>
        <authorList>
            <person name="Li W."/>
        </authorList>
    </citation>
    <scope>NUCLEOTIDE SEQUENCE [LARGE SCALE GENOMIC DNA]</scope>
    <source>
        <strain evidence="2">cv. Menghai</strain>
        <tissue evidence="1">Leaf</tissue>
    </source>
</reference>
<accession>A0A6G1EC82</accession>